<dbReference type="EMBL" id="JABFOF010000001">
    <property type="protein sequence ID" value="KAG2408997.1"/>
    <property type="molecule type" value="Genomic_DNA"/>
</dbReference>
<organism evidence="1 2">
    <name type="scientific">Phaseolus angularis</name>
    <name type="common">Azuki bean</name>
    <name type="synonym">Vigna angularis</name>
    <dbReference type="NCBI Taxonomy" id="3914"/>
    <lineage>
        <taxon>Eukaryota</taxon>
        <taxon>Viridiplantae</taxon>
        <taxon>Streptophyta</taxon>
        <taxon>Embryophyta</taxon>
        <taxon>Tracheophyta</taxon>
        <taxon>Spermatophyta</taxon>
        <taxon>Magnoliopsida</taxon>
        <taxon>eudicotyledons</taxon>
        <taxon>Gunneridae</taxon>
        <taxon>Pentapetalae</taxon>
        <taxon>rosids</taxon>
        <taxon>fabids</taxon>
        <taxon>Fabales</taxon>
        <taxon>Fabaceae</taxon>
        <taxon>Papilionoideae</taxon>
        <taxon>50 kb inversion clade</taxon>
        <taxon>NPAAA clade</taxon>
        <taxon>indigoferoid/millettioid clade</taxon>
        <taxon>Phaseoleae</taxon>
        <taxon>Vigna</taxon>
    </lineage>
</organism>
<evidence type="ECO:0000313" key="2">
    <source>
        <dbReference type="Proteomes" id="UP000743370"/>
    </source>
</evidence>
<dbReference type="Proteomes" id="UP000743370">
    <property type="component" value="Unassembled WGS sequence"/>
</dbReference>
<sequence length="93" mass="10318">MPLKTKAAMSVSPKLLYISTNEGSTIPLRLVVVVLKLVEERTKDKATNNVEKDVGGSVDEREFPTVDNICCGDAMSVEHHHDNMLVEDEVHIE</sequence>
<dbReference type="AlphaFoldDB" id="A0A8T0LA90"/>
<proteinExistence type="predicted"/>
<protein>
    <submittedName>
        <fullName evidence="1">Uncharacterized protein</fullName>
    </submittedName>
</protein>
<evidence type="ECO:0000313" key="1">
    <source>
        <dbReference type="EMBL" id="KAG2408997.1"/>
    </source>
</evidence>
<reference evidence="1 2" key="1">
    <citation type="submission" date="2020-05" db="EMBL/GenBank/DDBJ databases">
        <title>Vigna angularis (adzuki bean) Var. LongXiaoDou No. 4 denovo assembly.</title>
        <authorList>
            <person name="Xiang H."/>
        </authorList>
    </citation>
    <scope>NUCLEOTIDE SEQUENCE [LARGE SCALE GENOMIC DNA]</scope>
    <source>
        <tissue evidence="1">Leaf</tissue>
    </source>
</reference>
<gene>
    <name evidence="1" type="ORF">HKW66_Vig0038190</name>
</gene>
<name>A0A8T0LA90_PHAAN</name>
<accession>A0A8T0LA90</accession>
<comment type="caution">
    <text evidence="1">The sequence shown here is derived from an EMBL/GenBank/DDBJ whole genome shotgun (WGS) entry which is preliminary data.</text>
</comment>